<gene>
    <name evidence="2" type="ORF">FF36_02233</name>
</gene>
<dbReference type="InterPro" id="IPR024775">
    <property type="entry name" value="DinB-like"/>
</dbReference>
<reference evidence="2 3" key="2">
    <citation type="journal article" date="2016" name="Genome Announc.">
        <title>Permanent Draft Genome Sequences for Two Variants of Frankia sp. Strain CpI1, the First Frankia Strain Isolated from Root Nodules of Comptonia peregrina.</title>
        <authorList>
            <person name="Oshone R."/>
            <person name="Hurst S.G.IV."/>
            <person name="Abebe-Akele F."/>
            <person name="Simpson S."/>
            <person name="Morris K."/>
            <person name="Thomas W.K."/>
            <person name="Tisa L.S."/>
        </authorList>
    </citation>
    <scope>NUCLEOTIDE SEQUENCE [LARGE SCALE GENOMIC DNA]</scope>
    <source>
        <strain evidence="3">CpI1-S</strain>
    </source>
</reference>
<dbReference type="Pfam" id="PF12867">
    <property type="entry name" value="DinB_2"/>
    <property type="match status" value="1"/>
</dbReference>
<keyword evidence="3" id="KW-1185">Reference proteome</keyword>
<name>A0A0D8BJE1_9ACTN</name>
<comment type="caution">
    <text evidence="2">The sequence shown here is derived from an EMBL/GenBank/DDBJ whole genome shotgun (WGS) entry which is preliminary data.</text>
</comment>
<evidence type="ECO:0000313" key="3">
    <source>
        <dbReference type="Proteomes" id="UP000032545"/>
    </source>
</evidence>
<sequence>MGTASAGRRRSLAGRWAPCAAYDGVMISYPSAGHPTGPPALVGETHACADCGFSYPTRTVDDVLAELATLPARVAQAVTAAGPDLLRQRLSPGTWSVLEYACHLRDVLATSTIRLHRARTEVRPVVEPMLNDLRARRFRYNELDPAAVLAELAANAQGLRDEAGRVEPQDWERTVARLPGEERTARWLLRNALHEGIHHLADIQRGSGAA</sequence>
<dbReference type="Proteomes" id="UP000032545">
    <property type="component" value="Unassembled WGS sequence"/>
</dbReference>
<proteinExistence type="predicted"/>
<dbReference type="Gene3D" id="1.20.120.450">
    <property type="entry name" value="dinb family like domain"/>
    <property type="match status" value="1"/>
</dbReference>
<dbReference type="AlphaFoldDB" id="A0A0D8BJE1"/>
<reference evidence="3" key="1">
    <citation type="submission" date="2015-02" db="EMBL/GenBank/DDBJ databases">
        <title>Draft Genome of Frankia sp. CpI1-S.</title>
        <authorList>
            <person name="Oshone R.T."/>
            <person name="Ngom M."/>
            <person name="Ghodhbane-Gtari F."/>
            <person name="Gtari M."/>
            <person name="Morris K."/>
            <person name="Thomas K."/>
            <person name="Sen A."/>
            <person name="Tisa L.S."/>
        </authorList>
    </citation>
    <scope>NUCLEOTIDE SEQUENCE [LARGE SCALE GENOMIC DNA]</scope>
    <source>
        <strain evidence="3">CpI1-S</strain>
    </source>
</reference>
<evidence type="ECO:0000313" key="2">
    <source>
        <dbReference type="EMBL" id="KJE23527.1"/>
    </source>
</evidence>
<dbReference type="InterPro" id="IPR034660">
    <property type="entry name" value="DinB/YfiT-like"/>
</dbReference>
<dbReference type="EMBL" id="JYFN01000013">
    <property type="protein sequence ID" value="KJE23527.1"/>
    <property type="molecule type" value="Genomic_DNA"/>
</dbReference>
<protein>
    <submittedName>
        <fullName evidence="2">DinB superfamily</fullName>
    </submittedName>
</protein>
<organism evidence="2 3">
    <name type="scientific">Frankia torreyi</name>
    <dbReference type="NCBI Taxonomy" id="1856"/>
    <lineage>
        <taxon>Bacteria</taxon>
        <taxon>Bacillati</taxon>
        <taxon>Actinomycetota</taxon>
        <taxon>Actinomycetes</taxon>
        <taxon>Frankiales</taxon>
        <taxon>Frankiaceae</taxon>
        <taxon>Frankia</taxon>
    </lineage>
</organism>
<feature type="domain" description="DinB-like" evidence="1">
    <location>
        <begin position="67"/>
        <end position="203"/>
    </location>
</feature>
<dbReference type="SUPFAM" id="SSF109854">
    <property type="entry name" value="DinB/YfiT-like putative metalloenzymes"/>
    <property type="match status" value="1"/>
</dbReference>
<accession>A0A0D8BJE1</accession>
<dbReference type="PATRIC" id="fig|1502723.3.peg.1201"/>
<evidence type="ECO:0000259" key="1">
    <source>
        <dbReference type="Pfam" id="PF12867"/>
    </source>
</evidence>